<dbReference type="Pfam" id="PF00400">
    <property type="entry name" value="WD40"/>
    <property type="match status" value="3"/>
</dbReference>
<sequence length="184" mass="19948">MESNRPDLNLKSTITAVQKLTTAFTQSLAALSTPHLYISCLATEFATSSVPKAWSEKLMNLPTVQCVRASNHRGLFKVIDTNTPVMSAAFSSDGKWIVSGSRDKTVRIWSVDSGTELQRMDGHTDSVASVAFSSDGKWIVSGSYDKTVRVWSADSGTKLKRMDGHTDPVTSVAFSPDGKWIVSG</sequence>
<evidence type="ECO:0000313" key="2">
    <source>
        <dbReference type="EMBL" id="TFY51746.1"/>
    </source>
</evidence>
<evidence type="ECO:0000256" key="1">
    <source>
        <dbReference type="PROSITE-ProRule" id="PRU00221"/>
    </source>
</evidence>
<dbReference type="PROSITE" id="PS50082">
    <property type="entry name" value="WD_REPEATS_2"/>
    <property type="match status" value="3"/>
</dbReference>
<dbReference type="AlphaFoldDB" id="A0A4Y9XNR6"/>
<accession>A0A4Y9XNR6</accession>
<dbReference type="InterPro" id="IPR001680">
    <property type="entry name" value="WD40_rpt"/>
</dbReference>
<dbReference type="PANTHER" id="PTHR19879">
    <property type="entry name" value="TRANSCRIPTION INITIATION FACTOR TFIID"/>
    <property type="match status" value="1"/>
</dbReference>
<dbReference type="InterPro" id="IPR015943">
    <property type="entry name" value="WD40/YVTN_repeat-like_dom_sf"/>
</dbReference>
<feature type="repeat" description="WD" evidence="1">
    <location>
        <begin position="78"/>
        <end position="119"/>
    </location>
</feature>
<dbReference type="STRING" id="205917.A0A4Y9XNR6"/>
<dbReference type="SUPFAM" id="SSF50978">
    <property type="entry name" value="WD40 repeat-like"/>
    <property type="match status" value="1"/>
</dbReference>
<name>A0A4Y9XNR6_9AGAM</name>
<dbReference type="SMART" id="SM00320">
    <property type="entry name" value="WD40"/>
    <property type="match status" value="3"/>
</dbReference>
<keyword evidence="3" id="KW-1185">Reference proteome</keyword>
<organism evidence="2 3">
    <name type="scientific">Dentipellis fragilis</name>
    <dbReference type="NCBI Taxonomy" id="205917"/>
    <lineage>
        <taxon>Eukaryota</taxon>
        <taxon>Fungi</taxon>
        <taxon>Dikarya</taxon>
        <taxon>Basidiomycota</taxon>
        <taxon>Agaricomycotina</taxon>
        <taxon>Agaricomycetes</taxon>
        <taxon>Russulales</taxon>
        <taxon>Hericiaceae</taxon>
        <taxon>Dentipellis</taxon>
    </lineage>
</organism>
<reference evidence="2 3" key="1">
    <citation type="submission" date="2019-02" db="EMBL/GenBank/DDBJ databases">
        <title>Genome sequencing of the rare red list fungi Dentipellis fragilis.</title>
        <authorList>
            <person name="Buettner E."/>
            <person name="Kellner H."/>
        </authorList>
    </citation>
    <scope>NUCLEOTIDE SEQUENCE [LARGE SCALE GENOMIC DNA]</scope>
    <source>
        <strain evidence="2 3">DSM 105465</strain>
    </source>
</reference>
<protein>
    <submittedName>
        <fullName evidence="2">Uncharacterized protein</fullName>
    </submittedName>
</protein>
<gene>
    <name evidence="2" type="ORF">EVG20_g10857</name>
</gene>
<dbReference type="PANTHER" id="PTHR19879:SF9">
    <property type="entry name" value="TRANSCRIPTION INITIATION FACTOR TFIID SUBUNIT 5"/>
    <property type="match status" value="1"/>
</dbReference>
<dbReference type="EMBL" id="SEOQ01001444">
    <property type="protein sequence ID" value="TFY51746.1"/>
    <property type="molecule type" value="Genomic_DNA"/>
</dbReference>
<evidence type="ECO:0000313" key="3">
    <source>
        <dbReference type="Proteomes" id="UP000298327"/>
    </source>
</evidence>
<proteinExistence type="predicted"/>
<dbReference type="OrthoDB" id="2615105at2759"/>
<comment type="caution">
    <text evidence="2">The sequence shown here is derived from an EMBL/GenBank/DDBJ whole genome shotgun (WGS) entry which is preliminary data.</text>
</comment>
<dbReference type="Gene3D" id="2.130.10.10">
    <property type="entry name" value="YVTN repeat-like/Quinoprotein amine dehydrogenase"/>
    <property type="match status" value="2"/>
</dbReference>
<keyword evidence="1" id="KW-0853">WD repeat</keyword>
<feature type="repeat" description="WD" evidence="1">
    <location>
        <begin position="120"/>
        <end position="161"/>
    </location>
</feature>
<dbReference type="InterPro" id="IPR036322">
    <property type="entry name" value="WD40_repeat_dom_sf"/>
</dbReference>
<feature type="repeat" description="WD" evidence="1">
    <location>
        <begin position="162"/>
        <end position="184"/>
    </location>
</feature>
<dbReference type="Proteomes" id="UP000298327">
    <property type="component" value="Unassembled WGS sequence"/>
</dbReference>
<dbReference type="PROSITE" id="PS50294">
    <property type="entry name" value="WD_REPEATS_REGION"/>
    <property type="match status" value="3"/>
</dbReference>